<dbReference type="RefSeq" id="WP_050641369.1">
    <property type="nucleotide sequence ID" value="NZ_CABKUE010000009.1"/>
</dbReference>
<name>A0A174MU24_9FIRM</name>
<dbReference type="GO" id="GO:0030246">
    <property type="term" value="F:carbohydrate binding"/>
    <property type="evidence" value="ECO:0007669"/>
    <property type="project" value="InterPro"/>
</dbReference>
<organism evidence="1 2">
    <name type="scientific">Faecalicatena contorta</name>
    <dbReference type="NCBI Taxonomy" id="39482"/>
    <lineage>
        <taxon>Bacteria</taxon>
        <taxon>Bacillati</taxon>
        <taxon>Bacillota</taxon>
        <taxon>Clostridia</taxon>
        <taxon>Lachnospirales</taxon>
        <taxon>Lachnospiraceae</taxon>
        <taxon>Faecalicatena</taxon>
    </lineage>
</organism>
<protein>
    <submittedName>
        <fullName evidence="1">Aldose 1-epimerase</fullName>
        <ecNumber evidence="1">5.1.3.3</ecNumber>
    </submittedName>
</protein>
<dbReference type="InterPro" id="IPR037481">
    <property type="entry name" value="LacX"/>
</dbReference>
<dbReference type="GO" id="GO:0004034">
    <property type="term" value="F:aldose 1-epimerase activity"/>
    <property type="evidence" value="ECO:0007669"/>
    <property type="project" value="UniProtKB-EC"/>
</dbReference>
<dbReference type="AlphaFoldDB" id="A0A174MU24"/>
<dbReference type="GO" id="GO:0005975">
    <property type="term" value="P:carbohydrate metabolic process"/>
    <property type="evidence" value="ECO:0007669"/>
    <property type="project" value="InterPro"/>
</dbReference>
<dbReference type="Gene3D" id="2.70.98.10">
    <property type="match status" value="1"/>
</dbReference>
<keyword evidence="1" id="KW-0413">Isomerase</keyword>
<dbReference type="SUPFAM" id="SSF74650">
    <property type="entry name" value="Galactose mutarotase-like"/>
    <property type="match status" value="1"/>
</dbReference>
<reference evidence="1 2" key="1">
    <citation type="submission" date="2015-09" db="EMBL/GenBank/DDBJ databases">
        <authorList>
            <consortium name="Pathogen Informatics"/>
        </authorList>
    </citation>
    <scope>NUCLEOTIDE SEQUENCE [LARGE SCALE GENOMIC DNA]</scope>
    <source>
        <strain evidence="1 2">2789STDY5834876</strain>
    </source>
</reference>
<dbReference type="Proteomes" id="UP000095544">
    <property type="component" value="Unassembled WGS sequence"/>
</dbReference>
<dbReference type="InterPro" id="IPR014718">
    <property type="entry name" value="GH-type_carb-bd"/>
</dbReference>
<dbReference type="EMBL" id="CYZU01000093">
    <property type="protein sequence ID" value="CUP37848.1"/>
    <property type="molecule type" value="Genomic_DNA"/>
</dbReference>
<proteinExistence type="predicted"/>
<accession>A0A174MU24</accession>
<dbReference type="CDD" id="cd09024">
    <property type="entry name" value="Aldose_epim_lacX"/>
    <property type="match status" value="1"/>
</dbReference>
<dbReference type="InterPro" id="IPR008183">
    <property type="entry name" value="Aldose_1/G6P_1-epimerase"/>
</dbReference>
<dbReference type="Pfam" id="PF01263">
    <property type="entry name" value="Aldose_epim"/>
    <property type="match status" value="1"/>
</dbReference>
<dbReference type="EC" id="5.1.3.3" evidence="1"/>
<dbReference type="InterPro" id="IPR011013">
    <property type="entry name" value="Gal_mutarotase_sf_dom"/>
</dbReference>
<evidence type="ECO:0000313" key="1">
    <source>
        <dbReference type="EMBL" id="CUP37848.1"/>
    </source>
</evidence>
<evidence type="ECO:0000313" key="2">
    <source>
        <dbReference type="Proteomes" id="UP000095544"/>
    </source>
</evidence>
<dbReference type="STRING" id="39482.ERS852491_05004"/>
<dbReference type="OrthoDB" id="9795355at2"/>
<gene>
    <name evidence="1" type="primary">galM</name>
    <name evidence="1" type="ORF">ERS852491_05004</name>
</gene>
<sequence>MNYTICNPFLNVNVSSHGGELQSICTPDKTQYLWQGDPEYWADRAPNIFPYVARLTDGKYTYRGKTYSLDIHGFLKDSEMLCESRSDSRLVLYFEDTEETIRQYPFSFRFSICYELKEQTLHITYHIENHSDETMYFGLGGHPGFLVPLDQTLCFEDYVLQFESGCRPEQLIFSEDCFVTDAAEEFKLAADSRLALRHSLFDRDALILQNAGSEITLASDKSPHSVNVQFDGFPYLGLWHCPRTEAGYICIEPWCSLPSRKGVIEDLEQQKNLISLPLGCSCEKSWSITIR</sequence>